<keyword evidence="2" id="KW-1185">Reference proteome</keyword>
<reference evidence="1" key="1">
    <citation type="submission" date="2022-10" db="EMBL/GenBank/DDBJ databases">
        <title>Novel sulphate-reducing endosymbionts in the free-living metamonad Anaeramoeba.</title>
        <authorList>
            <person name="Jerlstrom-Hultqvist J."/>
            <person name="Cepicka I."/>
            <person name="Gallot-Lavallee L."/>
            <person name="Salas-Leiva D."/>
            <person name="Curtis B.A."/>
            <person name="Zahonova K."/>
            <person name="Pipaliya S."/>
            <person name="Dacks J."/>
            <person name="Roger A.J."/>
        </authorList>
    </citation>
    <scope>NUCLEOTIDE SEQUENCE</scope>
    <source>
        <strain evidence="1">BMAN</strain>
    </source>
</reference>
<evidence type="ECO:0000313" key="1">
    <source>
        <dbReference type="EMBL" id="KAJ5072658.1"/>
    </source>
</evidence>
<dbReference type="InterPro" id="IPR036770">
    <property type="entry name" value="Ankyrin_rpt-contain_sf"/>
</dbReference>
<accession>A0A9Q0RAN4</accession>
<evidence type="ECO:0000313" key="2">
    <source>
        <dbReference type="Proteomes" id="UP001149090"/>
    </source>
</evidence>
<dbReference type="Proteomes" id="UP001149090">
    <property type="component" value="Unassembled WGS sequence"/>
</dbReference>
<organism evidence="1 2">
    <name type="scientific">Anaeramoeba ignava</name>
    <name type="common">Anaerobic marine amoeba</name>
    <dbReference type="NCBI Taxonomy" id="1746090"/>
    <lineage>
        <taxon>Eukaryota</taxon>
        <taxon>Metamonada</taxon>
        <taxon>Anaeramoebidae</taxon>
        <taxon>Anaeramoeba</taxon>
    </lineage>
</organism>
<dbReference type="SUPFAM" id="SSF48403">
    <property type="entry name" value="Ankyrin repeat"/>
    <property type="match status" value="1"/>
</dbReference>
<comment type="caution">
    <text evidence="1">The sequence shown here is derived from an EMBL/GenBank/DDBJ whole genome shotgun (WGS) entry which is preliminary data.</text>
</comment>
<sequence>MKQHYIFICQSKNSNLYENYQNFLFANGANINDKTSRDMTPLHFCLTENNETPLHFICKISTQLKLSNFLFQTEQMLMKTNNNETAFAFNLQKSK</sequence>
<dbReference type="OrthoDB" id="194358at2759"/>
<dbReference type="EMBL" id="JAPDFW010000080">
    <property type="protein sequence ID" value="KAJ5072658.1"/>
    <property type="molecule type" value="Genomic_DNA"/>
</dbReference>
<protein>
    <submittedName>
        <fullName evidence="1">Ankyrin repeat-containing protein</fullName>
    </submittedName>
</protein>
<gene>
    <name evidence="1" type="ORF">M0811_09355</name>
</gene>
<proteinExistence type="predicted"/>
<dbReference type="Gene3D" id="1.25.40.20">
    <property type="entry name" value="Ankyrin repeat-containing domain"/>
    <property type="match status" value="1"/>
</dbReference>
<dbReference type="AlphaFoldDB" id="A0A9Q0RAN4"/>
<name>A0A9Q0RAN4_ANAIG</name>